<comment type="caution">
    <text evidence="1">The sequence shown here is derived from an EMBL/GenBank/DDBJ whole genome shotgun (WGS) entry which is preliminary data.</text>
</comment>
<evidence type="ECO:0008006" key="3">
    <source>
        <dbReference type="Google" id="ProtNLM"/>
    </source>
</evidence>
<dbReference type="SUPFAM" id="SSF55729">
    <property type="entry name" value="Acyl-CoA N-acyltransferases (Nat)"/>
    <property type="match status" value="1"/>
</dbReference>
<sequence length="593" mass="66992">MSSSLTLSLSDCTTTFGTPEEYDYPEFITRIFVSLKHPVHGKIGHLHGLIVNRGKIRRSREDFLWILDADSQETTEFSITLFDNRGFIKPEFVNPGFRSGTGCWGQEMDRGELVYILDVTVKAPFRRQGLGSRLLQSLLTSGTYLKPDSLVYCLPFPTDNMNEDFRKEDLHKVIRFYRMNHFRRIGHTRFFAFSPNSNHPSRLIAVDADAETVDDMFPFESEAMSPEQYKAAYPLHACIRDTNGEHIVQEIQAFYEVDDSSLHVRDNLGFTPIFVAALKSDTNAIRKLLELDVYADLHDRNNKLGLTPLEALQKQIDSSQNFSQMISQLMPGNALERSQAASKEAYVTEYSLKQAMGDQDVAGQSLDQYIQIREYGCTCGSCEEGWLSPRMKFCLQATAELYGDMIEDAAVGFTPRKPIRIEDSTFLISSQFIPPSLFPIYQSFYRGYGAIFSLTGRLLAGETTGLDGVVSGSGFSLATVSAITRANMFKLDFPSSSFGSPVPLYLEKGGRIDYVLDALTRNAEDRINDGDIDESYEHDEHWINLLKCANDEKFSLVREKIGLDPRKRWGPYFDCCREDDIDSEDGGSLDFLP</sequence>
<name>A0A9W8ZV79_9AGAR</name>
<reference evidence="1" key="1">
    <citation type="submission" date="2022-08" db="EMBL/GenBank/DDBJ databases">
        <authorList>
            <consortium name="DOE Joint Genome Institute"/>
            <person name="Min B."/>
            <person name="Riley R."/>
            <person name="Sierra-Patev S."/>
            <person name="Naranjo-Ortiz M."/>
            <person name="Looney B."/>
            <person name="Konkel Z."/>
            <person name="Slot J.C."/>
            <person name="Sakamoto Y."/>
            <person name="Steenwyk J.L."/>
            <person name="Rokas A."/>
            <person name="Carro J."/>
            <person name="Camarero S."/>
            <person name="Ferreira P."/>
            <person name="Molpeceres G."/>
            <person name="Ruiz-Duenas F.J."/>
            <person name="Serrano A."/>
            <person name="Henrissat B."/>
            <person name="Drula E."/>
            <person name="Hughes K.W."/>
            <person name="Mata J.L."/>
            <person name="Ishikawa N.K."/>
            <person name="Vargas-Isla R."/>
            <person name="Ushijima S."/>
            <person name="Smith C.A."/>
            <person name="Ahrendt S."/>
            <person name="Andreopoulos W."/>
            <person name="He G."/>
            <person name="Labutti K."/>
            <person name="Lipzen A."/>
            <person name="Ng V."/>
            <person name="Sandor L."/>
            <person name="Barry K."/>
            <person name="Martinez A.T."/>
            <person name="Xiao Y."/>
            <person name="Gibbons J.G."/>
            <person name="Terashima K."/>
            <person name="Hibbett D.S."/>
            <person name="Grigoriev I.V."/>
        </authorList>
    </citation>
    <scope>NUCLEOTIDE SEQUENCE</scope>
    <source>
        <strain evidence="1">Sp2 HRB7682 ss15</strain>
    </source>
</reference>
<evidence type="ECO:0000313" key="2">
    <source>
        <dbReference type="Proteomes" id="UP001150238"/>
    </source>
</evidence>
<dbReference type="SUPFAM" id="SSF48403">
    <property type="entry name" value="Ankyrin repeat"/>
    <property type="match status" value="1"/>
</dbReference>
<reference evidence="1" key="2">
    <citation type="journal article" date="2023" name="Proc. Natl. Acad. Sci. U.S.A.">
        <title>A global phylogenomic analysis of the shiitake genus Lentinula.</title>
        <authorList>
            <person name="Sierra-Patev S."/>
            <person name="Min B."/>
            <person name="Naranjo-Ortiz M."/>
            <person name="Looney B."/>
            <person name="Konkel Z."/>
            <person name="Slot J.C."/>
            <person name="Sakamoto Y."/>
            <person name="Steenwyk J.L."/>
            <person name="Rokas A."/>
            <person name="Carro J."/>
            <person name="Camarero S."/>
            <person name="Ferreira P."/>
            <person name="Molpeceres G."/>
            <person name="Ruiz-Duenas F.J."/>
            <person name="Serrano A."/>
            <person name="Henrissat B."/>
            <person name="Drula E."/>
            <person name="Hughes K.W."/>
            <person name="Mata J.L."/>
            <person name="Ishikawa N.K."/>
            <person name="Vargas-Isla R."/>
            <person name="Ushijima S."/>
            <person name="Smith C.A."/>
            <person name="Donoghue J."/>
            <person name="Ahrendt S."/>
            <person name="Andreopoulos W."/>
            <person name="He G."/>
            <person name="LaButti K."/>
            <person name="Lipzen A."/>
            <person name="Ng V."/>
            <person name="Riley R."/>
            <person name="Sandor L."/>
            <person name="Barry K."/>
            <person name="Martinez A.T."/>
            <person name="Xiao Y."/>
            <person name="Gibbons J.G."/>
            <person name="Terashima K."/>
            <person name="Grigoriev I.V."/>
            <person name="Hibbett D."/>
        </authorList>
    </citation>
    <scope>NUCLEOTIDE SEQUENCE</scope>
    <source>
        <strain evidence="1">Sp2 HRB7682 ss15</strain>
    </source>
</reference>
<accession>A0A9W8ZV79</accession>
<proteinExistence type="predicted"/>
<protein>
    <recommendedName>
        <fullName evidence="3">N-acetyltransferase domain-containing protein</fullName>
    </recommendedName>
</protein>
<dbReference type="Proteomes" id="UP001150238">
    <property type="component" value="Unassembled WGS sequence"/>
</dbReference>
<dbReference type="Gene3D" id="3.40.630.30">
    <property type="match status" value="1"/>
</dbReference>
<organism evidence="1 2">
    <name type="scientific">Lentinula lateritia</name>
    <dbReference type="NCBI Taxonomy" id="40482"/>
    <lineage>
        <taxon>Eukaryota</taxon>
        <taxon>Fungi</taxon>
        <taxon>Dikarya</taxon>
        <taxon>Basidiomycota</taxon>
        <taxon>Agaricomycotina</taxon>
        <taxon>Agaricomycetes</taxon>
        <taxon>Agaricomycetidae</taxon>
        <taxon>Agaricales</taxon>
        <taxon>Marasmiineae</taxon>
        <taxon>Omphalotaceae</taxon>
        <taxon>Lentinula</taxon>
    </lineage>
</organism>
<dbReference type="AlphaFoldDB" id="A0A9W8ZV79"/>
<evidence type="ECO:0000313" key="1">
    <source>
        <dbReference type="EMBL" id="KAJ4467750.1"/>
    </source>
</evidence>
<dbReference type="InterPro" id="IPR036770">
    <property type="entry name" value="Ankyrin_rpt-contain_sf"/>
</dbReference>
<dbReference type="EMBL" id="JANVFS010000040">
    <property type="protein sequence ID" value="KAJ4467750.1"/>
    <property type="molecule type" value="Genomic_DNA"/>
</dbReference>
<gene>
    <name evidence="1" type="ORF">C8J55DRAFT_227220</name>
</gene>
<dbReference type="InterPro" id="IPR016181">
    <property type="entry name" value="Acyl_CoA_acyltransferase"/>
</dbReference>
<dbReference type="CDD" id="cd04301">
    <property type="entry name" value="NAT_SF"/>
    <property type="match status" value="1"/>
</dbReference>
<dbReference type="Gene3D" id="1.25.40.20">
    <property type="entry name" value="Ankyrin repeat-containing domain"/>
    <property type="match status" value="1"/>
</dbReference>